<keyword evidence="2" id="KW-0472">Membrane</keyword>
<organism evidence="3 4">
    <name type="scientific">Triparma laevis f. inornata</name>
    <dbReference type="NCBI Taxonomy" id="1714386"/>
    <lineage>
        <taxon>Eukaryota</taxon>
        <taxon>Sar</taxon>
        <taxon>Stramenopiles</taxon>
        <taxon>Ochrophyta</taxon>
        <taxon>Bolidophyceae</taxon>
        <taxon>Parmales</taxon>
        <taxon>Triparmaceae</taxon>
        <taxon>Triparma</taxon>
    </lineage>
</organism>
<evidence type="ECO:0000256" key="2">
    <source>
        <dbReference type="SAM" id="Phobius"/>
    </source>
</evidence>
<protein>
    <submittedName>
        <fullName evidence="3">Uncharacterized protein</fullName>
    </submittedName>
</protein>
<feature type="transmembrane region" description="Helical" evidence="2">
    <location>
        <begin position="173"/>
        <end position="195"/>
    </location>
</feature>
<feature type="region of interest" description="Disordered" evidence="1">
    <location>
        <begin position="1"/>
        <end position="37"/>
    </location>
</feature>
<feature type="transmembrane region" description="Helical" evidence="2">
    <location>
        <begin position="223"/>
        <end position="248"/>
    </location>
</feature>
<evidence type="ECO:0000313" key="4">
    <source>
        <dbReference type="Proteomes" id="UP001162640"/>
    </source>
</evidence>
<name>A0A9W7ACR2_9STRA</name>
<evidence type="ECO:0000313" key="3">
    <source>
        <dbReference type="EMBL" id="GMH69897.1"/>
    </source>
</evidence>
<comment type="caution">
    <text evidence="3">The sequence shown here is derived from an EMBL/GenBank/DDBJ whole genome shotgun (WGS) entry which is preliminary data.</text>
</comment>
<dbReference type="EMBL" id="BLQM01000152">
    <property type="protein sequence ID" value="GMH69897.1"/>
    <property type="molecule type" value="Genomic_DNA"/>
</dbReference>
<dbReference type="Proteomes" id="UP001162640">
    <property type="component" value="Unassembled WGS sequence"/>
</dbReference>
<feature type="transmembrane region" description="Helical" evidence="2">
    <location>
        <begin position="101"/>
        <end position="121"/>
    </location>
</feature>
<feature type="transmembrane region" description="Helical" evidence="2">
    <location>
        <begin position="142"/>
        <end position="161"/>
    </location>
</feature>
<feature type="transmembrane region" description="Helical" evidence="2">
    <location>
        <begin position="74"/>
        <end position="95"/>
    </location>
</feature>
<dbReference type="AlphaFoldDB" id="A0A9W7ACR2"/>
<sequence>MSAAPPWTQVGAPAPGMHAPPPPTMQPLNPGAGQAAQPDYSMVSGLEDIGYSGWHVKNITLPTCLGGDRTAVPVFAHSLLLIWPIIACVGAATSGAGFGEFTYYLLVTGPCTWAIVLLHEIGHLIAAQRCGGQPKKSSSGRLAVSLSALTYCLAANQAAGSKCYISVETWSGWWYYFFWNLFLDNVLMFCFNALVPCFPLDCSSIVMNACLLRGMEKGKIARGLCHSSAVCIFVFVIIGIVSIAGGFMSANGSVNGWTWFLVAAWCTWQTWKLWSANQPGKNVEDHPLFKNAVAGDLGANTGPSNAICMAGLIGFICAVTTKFQEV</sequence>
<reference evidence="4" key="1">
    <citation type="journal article" date="2023" name="Commun. Biol.">
        <title>Genome analysis of Parmales, the sister group of diatoms, reveals the evolutionary specialization of diatoms from phago-mixotrophs to photoautotrophs.</title>
        <authorList>
            <person name="Ban H."/>
            <person name="Sato S."/>
            <person name="Yoshikawa S."/>
            <person name="Yamada K."/>
            <person name="Nakamura Y."/>
            <person name="Ichinomiya M."/>
            <person name="Sato N."/>
            <person name="Blanc-Mathieu R."/>
            <person name="Endo H."/>
            <person name="Kuwata A."/>
            <person name="Ogata H."/>
        </authorList>
    </citation>
    <scope>NUCLEOTIDE SEQUENCE [LARGE SCALE GENOMIC DNA]</scope>
</reference>
<evidence type="ECO:0000256" key="1">
    <source>
        <dbReference type="SAM" id="MobiDB-lite"/>
    </source>
</evidence>
<gene>
    <name evidence="3" type="ORF">TL16_g05273</name>
</gene>
<keyword evidence="2" id="KW-0812">Transmembrane</keyword>
<keyword evidence="2" id="KW-1133">Transmembrane helix</keyword>
<proteinExistence type="predicted"/>
<accession>A0A9W7ACR2</accession>